<dbReference type="PROSITE" id="PS51420">
    <property type="entry name" value="RHO"/>
    <property type="match status" value="1"/>
</dbReference>
<evidence type="ECO:0000256" key="3">
    <source>
        <dbReference type="ARBA" id="ARBA00023134"/>
    </source>
</evidence>
<dbReference type="Gene3D" id="3.40.50.300">
    <property type="entry name" value="P-loop containing nucleotide triphosphate hydrolases"/>
    <property type="match status" value="2"/>
</dbReference>
<evidence type="ECO:0000256" key="5">
    <source>
        <dbReference type="ARBA" id="ARBA00023289"/>
    </source>
</evidence>
<dbReference type="GO" id="GO:0005525">
    <property type="term" value="F:GTP binding"/>
    <property type="evidence" value="ECO:0007669"/>
    <property type="project" value="UniProtKB-KW"/>
</dbReference>
<dbReference type="PROSITE" id="PS51421">
    <property type="entry name" value="RAS"/>
    <property type="match status" value="1"/>
</dbReference>
<dbReference type="SMART" id="SM00176">
    <property type="entry name" value="RAN"/>
    <property type="match status" value="1"/>
</dbReference>
<protein>
    <submittedName>
        <fullName evidence="7">Ras-related protein Rab-37</fullName>
    </submittedName>
</protein>
<keyword evidence="3" id="KW-0342">GTP-binding</keyword>
<dbReference type="PANTHER" id="PTHR47980">
    <property type="entry name" value="LD44762P"/>
    <property type="match status" value="1"/>
</dbReference>
<dbReference type="InterPro" id="IPR050305">
    <property type="entry name" value="Small_GTPase_Rab"/>
</dbReference>
<dbReference type="NCBIfam" id="TIGR00231">
    <property type="entry name" value="small_GTP"/>
    <property type="match status" value="1"/>
</dbReference>
<dbReference type="Pfam" id="PF00071">
    <property type="entry name" value="Ras"/>
    <property type="match status" value="2"/>
</dbReference>
<keyword evidence="2" id="KW-0547">Nucleotide-binding</keyword>
<evidence type="ECO:0000313" key="8">
    <source>
        <dbReference type="Proteomes" id="UP000053268"/>
    </source>
</evidence>
<dbReference type="InterPro" id="IPR005225">
    <property type="entry name" value="Small_GTP-bd"/>
</dbReference>
<evidence type="ECO:0000256" key="1">
    <source>
        <dbReference type="ARBA" id="ARBA00006270"/>
    </source>
</evidence>
<reference evidence="7 8" key="1">
    <citation type="journal article" date="2015" name="Nat. Commun.">
        <title>Outbred genome sequencing and CRISPR/Cas9 gene editing in butterflies.</title>
        <authorList>
            <person name="Li X."/>
            <person name="Fan D."/>
            <person name="Zhang W."/>
            <person name="Liu G."/>
            <person name="Zhang L."/>
            <person name="Zhao L."/>
            <person name="Fang X."/>
            <person name="Chen L."/>
            <person name="Dong Y."/>
            <person name="Chen Y."/>
            <person name="Ding Y."/>
            <person name="Zhao R."/>
            <person name="Feng M."/>
            <person name="Zhu Y."/>
            <person name="Feng Y."/>
            <person name="Jiang X."/>
            <person name="Zhu D."/>
            <person name="Xiang H."/>
            <person name="Feng X."/>
            <person name="Li S."/>
            <person name="Wang J."/>
            <person name="Zhang G."/>
            <person name="Kronforst M.R."/>
            <person name="Wang W."/>
        </authorList>
    </citation>
    <scope>NUCLEOTIDE SEQUENCE [LARGE SCALE GENOMIC DNA]</scope>
    <source>
        <strain evidence="7">Ya'a_city_454_Px</strain>
        <tissue evidence="7">Whole body</tissue>
    </source>
</reference>
<dbReference type="SUPFAM" id="SSF52540">
    <property type="entry name" value="P-loop containing nucleoside triphosphate hydrolases"/>
    <property type="match status" value="2"/>
</dbReference>
<organism evidence="7 8">
    <name type="scientific">Papilio xuthus</name>
    <name type="common">Asian swallowtail butterfly</name>
    <dbReference type="NCBI Taxonomy" id="66420"/>
    <lineage>
        <taxon>Eukaryota</taxon>
        <taxon>Metazoa</taxon>
        <taxon>Ecdysozoa</taxon>
        <taxon>Arthropoda</taxon>
        <taxon>Hexapoda</taxon>
        <taxon>Insecta</taxon>
        <taxon>Pterygota</taxon>
        <taxon>Neoptera</taxon>
        <taxon>Endopterygota</taxon>
        <taxon>Lepidoptera</taxon>
        <taxon>Glossata</taxon>
        <taxon>Ditrysia</taxon>
        <taxon>Papilionoidea</taxon>
        <taxon>Papilionidae</taxon>
        <taxon>Papilioninae</taxon>
        <taxon>Papilio</taxon>
    </lineage>
</organism>
<evidence type="ECO:0000313" key="7">
    <source>
        <dbReference type="EMBL" id="KPJ01744.1"/>
    </source>
</evidence>
<dbReference type="SMART" id="SM00175">
    <property type="entry name" value="RAB"/>
    <property type="match status" value="1"/>
</dbReference>
<keyword evidence="8" id="KW-1185">Reference proteome</keyword>
<proteinExistence type="inferred from homology"/>
<sequence length="300" mass="33880">MWNPNATDNRPMEKRVVIGRVRPTWARNLPDAREEDDKSDQEVGVMPHSEPPSPTDTWDQQNKQEDKFDVFGKVMLLGDSGVGKTCMLVRFRDGTFLAGNYISTVGIDFRNKVVTVDGVKVKLQIWDTAGQERFRSVTHAYYRDAHALLLLYDVTNKTSFDNIRAWLGEIREYAQDDVVIMLLALLLLYDVTNKTSFDNIRAWLGEIREYAQDDVVIMLLGNKSDSGLERAVRREEGQRLAREYQVAFMETSAKTGLNVEAAFGHVARALVAKANPVDPARLAVRAQPSQEQRSSCPPCS</sequence>
<evidence type="ECO:0000256" key="6">
    <source>
        <dbReference type="SAM" id="MobiDB-lite"/>
    </source>
</evidence>
<dbReference type="SMART" id="SM00174">
    <property type="entry name" value="RHO"/>
    <property type="match status" value="1"/>
</dbReference>
<feature type="region of interest" description="Disordered" evidence="6">
    <location>
        <begin position="26"/>
        <end position="61"/>
    </location>
</feature>
<accession>A0A194Q8L8</accession>
<name>A0A194Q8L8_PAPXU</name>
<gene>
    <name evidence="7" type="ORF">RR46_06040</name>
</gene>
<evidence type="ECO:0000256" key="2">
    <source>
        <dbReference type="ARBA" id="ARBA00022741"/>
    </source>
</evidence>
<dbReference type="SMART" id="SM00173">
    <property type="entry name" value="RAS"/>
    <property type="match status" value="1"/>
</dbReference>
<comment type="similarity">
    <text evidence="1">Belongs to the small GTPase superfamily. Rab family.</text>
</comment>
<keyword evidence="4" id="KW-0449">Lipoprotein</keyword>
<keyword evidence="5" id="KW-0636">Prenylation</keyword>
<evidence type="ECO:0000256" key="4">
    <source>
        <dbReference type="ARBA" id="ARBA00023288"/>
    </source>
</evidence>
<dbReference type="STRING" id="66420.A0A194Q8L8"/>
<dbReference type="PROSITE" id="PS51419">
    <property type="entry name" value="RAB"/>
    <property type="match status" value="1"/>
</dbReference>
<dbReference type="AlphaFoldDB" id="A0A194Q8L8"/>
<dbReference type="FunFam" id="3.40.50.300:FF:001129">
    <property type="entry name" value="ras-related protein Rab-44 isoform X2"/>
    <property type="match status" value="1"/>
</dbReference>
<dbReference type="EMBL" id="KQ459302">
    <property type="protein sequence ID" value="KPJ01744.1"/>
    <property type="molecule type" value="Genomic_DNA"/>
</dbReference>
<dbReference type="InterPro" id="IPR027417">
    <property type="entry name" value="P-loop_NTPase"/>
</dbReference>
<dbReference type="Proteomes" id="UP000053268">
    <property type="component" value="Unassembled WGS sequence"/>
</dbReference>
<dbReference type="InterPro" id="IPR001806">
    <property type="entry name" value="Small_GTPase"/>
</dbReference>
<dbReference type="GO" id="GO:0003924">
    <property type="term" value="F:GTPase activity"/>
    <property type="evidence" value="ECO:0007669"/>
    <property type="project" value="InterPro"/>
</dbReference>
<dbReference type="PRINTS" id="PR00449">
    <property type="entry name" value="RASTRNSFRMNG"/>
</dbReference>